<evidence type="ECO:0000313" key="1">
    <source>
        <dbReference type="EMBL" id="CAB4534747.1"/>
    </source>
</evidence>
<reference evidence="1" key="1">
    <citation type="submission" date="2020-05" db="EMBL/GenBank/DDBJ databases">
        <authorList>
            <person name="Chiriac C."/>
            <person name="Salcher M."/>
            <person name="Ghai R."/>
            <person name="Kavagutti S V."/>
        </authorList>
    </citation>
    <scope>NUCLEOTIDE SEQUENCE</scope>
</reference>
<dbReference type="EMBL" id="CAEZSJ010000026">
    <property type="protein sequence ID" value="CAB4534747.1"/>
    <property type="molecule type" value="Genomic_DNA"/>
</dbReference>
<sequence length="85" mass="9311">MIPVKPPNRKVIKNPITQSIGVSKETLPRQIVPIQLKNFTPVGTPIKKVIKEKNGRSTCPLANIWCAQTETDSAEIAIVAAIRPL</sequence>
<accession>A0A6J6B7Y6</accession>
<gene>
    <name evidence="1" type="ORF">UFOPK1425_00248</name>
</gene>
<dbReference type="AlphaFoldDB" id="A0A6J6B7Y6"/>
<organism evidence="1">
    <name type="scientific">freshwater metagenome</name>
    <dbReference type="NCBI Taxonomy" id="449393"/>
    <lineage>
        <taxon>unclassified sequences</taxon>
        <taxon>metagenomes</taxon>
        <taxon>ecological metagenomes</taxon>
    </lineage>
</organism>
<proteinExistence type="predicted"/>
<protein>
    <submittedName>
        <fullName evidence="1">Unannotated protein</fullName>
    </submittedName>
</protein>
<name>A0A6J6B7Y6_9ZZZZ</name>